<protein>
    <submittedName>
        <fullName evidence="2">Uncharacterized protein</fullName>
    </submittedName>
</protein>
<feature type="region of interest" description="Disordered" evidence="1">
    <location>
        <begin position="273"/>
        <end position="293"/>
    </location>
</feature>
<gene>
    <name evidence="2" type="ORF">BDA96_02G006500</name>
</gene>
<organism evidence="2 3">
    <name type="scientific">Sorghum bicolor</name>
    <name type="common">Sorghum</name>
    <name type="synonym">Sorghum vulgare</name>
    <dbReference type="NCBI Taxonomy" id="4558"/>
    <lineage>
        <taxon>Eukaryota</taxon>
        <taxon>Viridiplantae</taxon>
        <taxon>Streptophyta</taxon>
        <taxon>Embryophyta</taxon>
        <taxon>Tracheophyta</taxon>
        <taxon>Spermatophyta</taxon>
        <taxon>Magnoliopsida</taxon>
        <taxon>Liliopsida</taxon>
        <taxon>Poales</taxon>
        <taxon>Poaceae</taxon>
        <taxon>PACMAD clade</taxon>
        <taxon>Panicoideae</taxon>
        <taxon>Andropogonodae</taxon>
        <taxon>Andropogoneae</taxon>
        <taxon>Sorghinae</taxon>
        <taxon>Sorghum</taxon>
    </lineage>
</organism>
<comment type="caution">
    <text evidence="2">The sequence shown here is derived from an EMBL/GenBank/DDBJ whole genome shotgun (WGS) entry which is preliminary data.</text>
</comment>
<sequence>MGNCSRLVKSGLFITFCMVCLPFFTNVYSSGTEEQMGFSFQGSVQKSTLSPFPTIGASPHAGLAARLPALLAGGYGSGSGSSGVPLLAARAFAAACEAAPKWAPRFARHGAVDVSFSFTTGGSLNDRARRRTLGFSDPSGWSCSIAGHTVRLLACRQWGSVPFAFVQGPTAARLRGLAAGLLAAGLRVRGRLPPSPREGTTQCGHRDGVDLGKLVGVPVRASHLTGESSNGSVWCGGDRLLPSSGRLLAGARLPPSRASPDVAPRGVAATGTFGDPCRRAPPTAAGESGSGSARCGGGRHPLCLGENAFACLRSSRASPVWLRAERRRLTFAGRSYHHRGRVRKALHGVEAAGYHLGRGWVFGGLGNGSGRKLSSSFLSQRRDSPS</sequence>
<dbReference type="AlphaFoldDB" id="A0A921RK07"/>
<evidence type="ECO:0000313" key="3">
    <source>
        <dbReference type="Proteomes" id="UP000807115"/>
    </source>
</evidence>
<feature type="compositionally biased region" description="Low complexity" evidence="1">
    <location>
        <begin position="284"/>
        <end position="293"/>
    </location>
</feature>
<dbReference type="Proteomes" id="UP000807115">
    <property type="component" value="Chromosome 2"/>
</dbReference>
<evidence type="ECO:0000313" key="2">
    <source>
        <dbReference type="EMBL" id="KAG0541324.1"/>
    </source>
</evidence>
<reference evidence="2" key="2">
    <citation type="submission" date="2020-10" db="EMBL/GenBank/DDBJ databases">
        <authorList>
            <person name="Cooper E.A."/>
            <person name="Brenton Z.W."/>
            <person name="Flinn B.S."/>
            <person name="Jenkins J."/>
            <person name="Shu S."/>
            <person name="Flowers D."/>
            <person name="Luo F."/>
            <person name="Wang Y."/>
            <person name="Xia P."/>
            <person name="Barry K."/>
            <person name="Daum C."/>
            <person name="Lipzen A."/>
            <person name="Yoshinaga Y."/>
            <person name="Schmutz J."/>
            <person name="Saski C."/>
            <person name="Vermerris W."/>
            <person name="Kresovich S."/>
        </authorList>
    </citation>
    <scope>NUCLEOTIDE SEQUENCE</scope>
</reference>
<dbReference type="EMBL" id="CM027681">
    <property type="protein sequence ID" value="KAG0541324.1"/>
    <property type="molecule type" value="Genomic_DNA"/>
</dbReference>
<evidence type="ECO:0000256" key="1">
    <source>
        <dbReference type="SAM" id="MobiDB-lite"/>
    </source>
</evidence>
<accession>A0A921RK07</accession>
<proteinExistence type="predicted"/>
<name>A0A921RK07_SORBI</name>
<reference evidence="2" key="1">
    <citation type="journal article" date="2019" name="BMC Genomics">
        <title>A new reference genome for Sorghum bicolor reveals high levels of sequence similarity between sweet and grain genotypes: implications for the genetics of sugar metabolism.</title>
        <authorList>
            <person name="Cooper E.A."/>
            <person name="Brenton Z.W."/>
            <person name="Flinn B.S."/>
            <person name="Jenkins J."/>
            <person name="Shu S."/>
            <person name="Flowers D."/>
            <person name="Luo F."/>
            <person name="Wang Y."/>
            <person name="Xia P."/>
            <person name="Barry K."/>
            <person name="Daum C."/>
            <person name="Lipzen A."/>
            <person name="Yoshinaga Y."/>
            <person name="Schmutz J."/>
            <person name="Saski C."/>
            <person name="Vermerris W."/>
            <person name="Kresovich S."/>
        </authorList>
    </citation>
    <scope>NUCLEOTIDE SEQUENCE</scope>
</reference>